<dbReference type="Gene3D" id="3.40.50.1010">
    <property type="entry name" value="5'-nuclease"/>
    <property type="match status" value="1"/>
</dbReference>
<dbReference type="Pfam" id="PF01850">
    <property type="entry name" value="PIN"/>
    <property type="match status" value="1"/>
</dbReference>
<dbReference type="SUPFAM" id="SSF88723">
    <property type="entry name" value="PIN domain-like"/>
    <property type="match status" value="1"/>
</dbReference>
<comment type="caution">
    <text evidence="2">The sequence shown here is derived from an EMBL/GenBank/DDBJ whole genome shotgun (WGS) entry which is preliminary data.</text>
</comment>
<evidence type="ECO:0000313" key="3">
    <source>
        <dbReference type="Proteomes" id="UP000772181"/>
    </source>
</evidence>
<dbReference type="Proteomes" id="UP000772181">
    <property type="component" value="Unassembled WGS sequence"/>
</dbReference>
<protein>
    <recommendedName>
        <fullName evidence="1">PIN domain-containing protein</fullName>
    </recommendedName>
</protein>
<gene>
    <name evidence="2" type="ORF">HY730_00935</name>
</gene>
<dbReference type="AlphaFoldDB" id="A0A933GK63"/>
<evidence type="ECO:0000259" key="1">
    <source>
        <dbReference type="Pfam" id="PF01850"/>
    </source>
</evidence>
<evidence type="ECO:0000313" key="2">
    <source>
        <dbReference type="EMBL" id="MBI4594926.1"/>
    </source>
</evidence>
<feature type="domain" description="PIN" evidence="1">
    <location>
        <begin position="10"/>
        <end position="107"/>
    </location>
</feature>
<organism evidence="2 3">
    <name type="scientific">Tectimicrobiota bacterium</name>
    <dbReference type="NCBI Taxonomy" id="2528274"/>
    <lineage>
        <taxon>Bacteria</taxon>
        <taxon>Pseudomonadati</taxon>
        <taxon>Nitrospinota/Tectimicrobiota group</taxon>
        <taxon>Candidatus Tectimicrobiota</taxon>
    </lineage>
</organism>
<dbReference type="EMBL" id="JACQWF010000043">
    <property type="protein sequence ID" value="MBI4594926.1"/>
    <property type="molecule type" value="Genomic_DNA"/>
</dbReference>
<proteinExistence type="predicted"/>
<reference evidence="2" key="1">
    <citation type="submission" date="2020-07" db="EMBL/GenBank/DDBJ databases">
        <title>Huge and variable diversity of episymbiotic CPR bacteria and DPANN archaea in groundwater ecosystems.</title>
        <authorList>
            <person name="He C.Y."/>
            <person name="Keren R."/>
            <person name="Whittaker M."/>
            <person name="Farag I.F."/>
            <person name="Doudna J."/>
            <person name="Cate J.H.D."/>
            <person name="Banfield J.F."/>
        </authorList>
    </citation>
    <scope>NUCLEOTIDE SEQUENCE</scope>
    <source>
        <strain evidence="2">NC_groundwater_1482_Ag_S-0.65um_47_24</strain>
    </source>
</reference>
<accession>A0A933GK63</accession>
<dbReference type="InterPro" id="IPR029060">
    <property type="entry name" value="PIN-like_dom_sf"/>
</dbReference>
<name>A0A933GK63_UNCTE</name>
<dbReference type="InterPro" id="IPR002716">
    <property type="entry name" value="PIN_dom"/>
</dbReference>
<sequence length="111" mass="12532">MITSNKELCFLDANVLVYAADSSSAFHVACKDLRTKGMKGEINLCVSPQVLMEFFAINTHPKRVATPRKSKEAIDEIRKYLKVKRITKIYPTEDVLQKVLTLLKKHPIKGG</sequence>